<keyword evidence="3 4" id="KW-0687">Ribonucleoprotein</keyword>
<dbReference type="HAMAP" id="MF_01369_B">
    <property type="entry name" value="Ribosomal_uL23_B"/>
    <property type="match status" value="1"/>
</dbReference>
<evidence type="ECO:0000313" key="5">
    <source>
        <dbReference type="EMBL" id="OGC84531.1"/>
    </source>
</evidence>
<dbReference type="GO" id="GO:0019843">
    <property type="term" value="F:rRNA binding"/>
    <property type="evidence" value="ECO:0007669"/>
    <property type="project" value="UniProtKB-UniRule"/>
</dbReference>
<proteinExistence type="inferred from homology"/>
<comment type="caution">
    <text evidence="5">The sequence shown here is derived from an EMBL/GenBank/DDBJ whole genome shotgun (WGS) entry which is preliminary data.</text>
</comment>
<evidence type="ECO:0000313" key="6">
    <source>
        <dbReference type="Proteomes" id="UP000178091"/>
    </source>
</evidence>
<dbReference type="AlphaFoldDB" id="A0A1F4XS20"/>
<comment type="similarity">
    <text evidence="1 4">Belongs to the universal ribosomal protein uL23 family.</text>
</comment>
<dbReference type="GO" id="GO:0005840">
    <property type="term" value="C:ribosome"/>
    <property type="evidence" value="ECO:0007669"/>
    <property type="project" value="UniProtKB-KW"/>
</dbReference>
<protein>
    <recommendedName>
        <fullName evidence="4">Large ribosomal subunit protein uL23</fullName>
    </recommendedName>
</protein>
<dbReference type="SUPFAM" id="SSF54189">
    <property type="entry name" value="Ribosomal proteins S24e, L23 and L15e"/>
    <property type="match status" value="1"/>
</dbReference>
<dbReference type="GO" id="GO:0003735">
    <property type="term" value="F:structural constituent of ribosome"/>
    <property type="evidence" value="ECO:0007669"/>
    <property type="project" value="InterPro"/>
</dbReference>
<keyword evidence="2 4" id="KW-0689">Ribosomal protein</keyword>
<evidence type="ECO:0000256" key="1">
    <source>
        <dbReference type="ARBA" id="ARBA00006700"/>
    </source>
</evidence>
<evidence type="ECO:0000256" key="2">
    <source>
        <dbReference type="ARBA" id="ARBA00022980"/>
    </source>
</evidence>
<dbReference type="InterPro" id="IPR012677">
    <property type="entry name" value="Nucleotide-bd_a/b_plait_sf"/>
</dbReference>
<dbReference type="EMBL" id="MEWW01000014">
    <property type="protein sequence ID" value="OGC84531.1"/>
    <property type="molecule type" value="Genomic_DNA"/>
</dbReference>
<dbReference type="GO" id="GO:0006412">
    <property type="term" value="P:translation"/>
    <property type="evidence" value="ECO:0007669"/>
    <property type="project" value="UniProtKB-UniRule"/>
</dbReference>
<dbReference type="InterPro" id="IPR012678">
    <property type="entry name" value="Ribosomal_uL23/eL15/eS24_sf"/>
</dbReference>
<organism evidence="5 6">
    <name type="scientific">Candidatus Adlerbacteria bacterium RIFCSPHIGHO2_12_FULL_53_18</name>
    <dbReference type="NCBI Taxonomy" id="1797242"/>
    <lineage>
        <taxon>Bacteria</taxon>
        <taxon>Candidatus Adleribacteriota</taxon>
    </lineage>
</organism>
<gene>
    <name evidence="4" type="primary">rplW</name>
    <name evidence="5" type="ORF">A3F55_00975</name>
</gene>
<keyword evidence="4" id="KW-0694">RNA-binding</keyword>
<comment type="function">
    <text evidence="4">One of the early assembly proteins it binds 23S rRNA. One of the proteins that surrounds the polypeptide exit tunnel on the outside of the ribosome. Forms the main docking site for trigger factor binding to the ribosome.</text>
</comment>
<evidence type="ECO:0000256" key="3">
    <source>
        <dbReference type="ARBA" id="ARBA00023274"/>
    </source>
</evidence>
<dbReference type="Gene3D" id="3.30.70.330">
    <property type="match status" value="1"/>
</dbReference>
<keyword evidence="4" id="KW-0699">rRNA-binding</keyword>
<reference evidence="5 6" key="1">
    <citation type="journal article" date="2016" name="Nat. Commun.">
        <title>Thousands of microbial genomes shed light on interconnected biogeochemical processes in an aquifer system.</title>
        <authorList>
            <person name="Anantharaman K."/>
            <person name="Brown C.T."/>
            <person name="Hug L.A."/>
            <person name="Sharon I."/>
            <person name="Castelle C.J."/>
            <person name="Probst A.J."/>
            <person name="Thomas B.C."/>
            <person name="Singh A."/>
            <person name="Wilkins M.J."/>
            <person name="Karaoz U."/>
            <person name="Brodie E.L."/>
            <person name="Williams K.H."/>
            <person name="Hubbard S.S."/>
            <person name="Banfield J.F."/>
        </authorList>
    </citation>
    <scope>NUCLEOTIDE SEQUENCE [LARGE SCALE GENOMIC DNA]</scope>
</reference>
<dbReference type="GO" id="GO:1990904">
    <property type="term" value="C:ribonucleoprotein complex"/>
    <property type="evidence" value="ECO:0007669"/>
    <property type="project" value="UniProtKB-KW"/>
</dbReference>
<sequence>MKKHTSQILISPRITEKGAYLSALGAYVFNISEVANKHEVAAAVQEIFKVTPRKVTIVRVPRKQVMTRGSRRMGMTAGGKKAYVFLKKGESIDLA</sequence>
<evidence type="ECO:0000256" key="4">
    <source>
        <dbReference type="HAMAP-Rule" id="MF_01369"/>
    </source>
</evidence>
<dbReference type="Proteomes" id="UP000178091">
    <property type="component" value="Unassembled WGS sequence"/>
</dbReference>
<dbReference type="Pfam" id="PF00276">
    <property type="entry name" value="Ribosomal_L23"/>
    <property type="match status" value="1"/>
</dbReference>
<dbReference type="InterPro" id="IPR013025">
    <property type="entry name" value="Ribosomal_uL23-like"/>
</dbReference>
<accession>A0A1F4XS20</accession>
<comment type="subunit">
    <text evidence="4">Part of the 50S ribosomal subunit. Contacts protein L29, and trigger factor when it is bound to the ribosome.</text>
</comment>
<name>A0A1F4XS20_9BACT</name>